<dbReference type="InterPro" id="IPR047661">
    <property type="entry name" value="IstB"/>
</dbReference>
<comment type="caution">
    <text evidence="5">The sequence shown here is derived from an EMBL/GenBank/DDBJ whole genome shotgun (WGS) entry which is preliminary data.</text>
</comment>
<organism evidence="5 6">
    <name type="scientific">Caedimonas varicaedens</name>
    <dbReference type="NCBI Taxonomy" id="1629334"/>
    <lineage>
        <taxon>Bacteria</taxon>
        <taxon>Pseudomonadati</taxon>
        <taxon>Pseudomonadota</taxon>
        <taxon>Alphaproteobacteria</taxon>
        <taxon>Holosporales</taxon>
        <taxon>Caedimonadaceae</taxon>
        <taxon>Caedimonas</taxon>
    </lineage>
</organism>
<dbReference type="SUPFAM" id="SSF52540">
    <property type="entry name" value="P-loop containing nucleoside triphosphate hydrolases"/>
    <property type="match status" value="1"/>
</dbReference>
<dbReference type="InterPro" id="IPR002611">
    <property type="entry name" value="IstB_ATP-bd"/>
</dbReference>
<proteinExistence type="inferred from homology"/>
<dbReference type="CDD" id="cd00009">
    <property type="entry name" value="AAA"/>
    <property type="match status" value="1"/>
</dbReference>
<dbReference type="NCBIfam" id="NF038214">
    <property type="entry name" value="IS21_help_AAA"/>
    <property type="match status" value="1"/>
</dbReference>
<evidence type="ECO:0000313" key="5">
    <source>
        <dbReference type="EMBL" id="GAO97945.1"/>
    </source>
</evidence>
<evidence type="ECO:0000256" key="3">
    <source>
        <dbReference type="ARBA" id="ARBA00022840"/>
    </source>
</evidence>
<dbReference type="PANTHER" id="PTHR30050:SF4">
    <property type="entry name" value="ATP-BINDING PROTEIN RV3427C IN INSERTION SEQUENCE-RELATED"/>
    <property type="match status" value="1"/>
</dbReference>
<dbReference type="EMBL" id="BBVC01000020">
    <property type="protein sequence ID" value="GAO97945.1"/>
    <property type="molecule type" value="Genomic_DNA"/>
</dbReference>
<keyword evidence="2" id="KW-0547">Nucleotide-binding</keyword>
<evidence type="ECO:0000259" key="4">
    <source>
        <dbReference type="SMART" id="SM00382"/>
    </source>
</evidence>
<reference evidence="5 6" key="1">
    <citation type="submission" date="2015-03" db="EMBL/GenBank/DDBJ databases">
        <title>Caedibacter varicaedens, whole genome shotgun sequence.</title>
        <authorList>
            <person name="Suzuki H."/>
            <person name="Dapper A.L."/>
            <person name="Gibson A.K."/>
            <person name="Jackson C."/>
            <person name="Lee H."/>
            <person name="Pejaver V.R."/>
            <person name="Doak T."/>
            <person name="Lynch M."/>
        </authorList>
    </citation>
    <scope>NUCLEOTIDE SEQUENCE [LARGE SCALE GENOMIC DNA]</scope>
</reference>
<dbReference type="InterPro" id="IPR028350">
    <property type="entry name" value="DNAC/IstB-like"/>
</dbReference>
<dbReference type="InterPro" id="IPR003593">
    <property type="entry name" value="AAA+_ATPase"/>
</dbReference>
<evidence type="ECO:0000256" key="1">
    <source>
        <dbReference type="ARBA" id="ARBA00008059"/>
    </source>
</evidence>
<dbReference type="PANTHER" id="PTHR30050">
    <property type="entry name" value="CHROMOSOMAL REPLICATION INITIATOR PROTEIN DNAA"/>
    <property type="match status" value="1"/>
</dbReference>
<accession>A0A0K8MBN9</accession>
<feature type="domain" description="AAA+ ATPase" evidence="4">
    <location>
        <begin position="100"/>
        <end position="235"/>
    </location>
</feature>
<gene>
    <name evidence="5" type="ORF">Cva_00587</name>
</gene>
<dbReference type="GO" id="GO:0006260">
    <property type="term" value="P:DNA replication"/>
    <property type="evidence" value="ECO:0007669"/>
    <property type="project" value="TreeGrafter"/>
</dbReference>
<dbReference type="Pfam" id="PF01695">
    <property type="entry name" value="IstB_IS21"/>
    <property type="match status" value="1"/>
</dbReference>
<keyword evidence="6" id="KW-1185">Reference proteome</keyword>
<dbReference type="STRING" id="1629334.Cva_00587"/>
<protein>
    <submittedName>
        <fullName evidence="5">Transposase/IS protein</fullName>
    </submittedName>
</protein>
<sequence>MNLQYQRLQEMCDSLKLISVAQGYSDLAQDAVKNQVSYTDFLEKLLEAEIKERQRRSQRILTKIAGFPAIKTLDDFDYSFAGSIKKTAIEELRSLSFVDRCENILLLGPSGVGKTHIAIALGYLATQAGIKTRFITASDLMLQLDVAARQQKLDHFFKRTISGYRLLIVDELGYLSFKREQANLLFQVIAKRYEKSSSIITSNLPFGQWHHALGNDAALTAALLDRLLHHSSIIHIQGESFRLRNKQKAGVINFTQTKKEEEKYDELNPYLLSQVYQFHPRILKSVSNFSRC</sequence>
<evidence type="ECO:0000256" key="2">
    <source>
        <dbReference type="ARBA" id="ARBA00022741"/>
    </source>
</evidence>
<name>A0A0K8MBN9_9PROT</name>
<dbReference type="InterPro" id="IPR027417">
    <property type="entry name" value="P-loop_NTPase"/>
</dbReference>
<dbReference type="NCBIfam" id="NF006616">
    <property type="entry name" value="PRK09183.1"/>
    <property type="match status" value="1"/>
</dbReference>
<dbReference type="GO" id="GO:0005524">
    <property type="term" value="F:ATP binding"/>
    <property type="evidence" value="ECO:0007669"/>
    <property type="project" value="UniProtKB-KW"/>
</dbReference>
<keyword evidence="3" id="KW-0067">ATP-binding</keyword>
<dbReference type="AlphaFoldDB" id="A0A0K8MBN9"/>
<dbReference type="PIRSF" id="PIRSF003073">
    <property type="entry name" value="DNAC_TnpB_IstB"/>
    <property type="match status" value="1"/>
</dbReference>
<dbReference type="Proteomes" id="UP000036771">
    <property type="component" value="Unassembled WGS sequence"/>
</dbReference>
<comment type="similarity">
    <text evidence="1">Belongs to the IS21/IS1162 putative ATP-binding protein family.</text>
</comment>
<evidence type="ECO:0000313" key="6">
    <source>
        <dbReference type="Proteomes" id="UP000036771"/>
    </source>
</evidence>
<dbReference type="Gene3D" id="3.40.50.300">
    <property type="entry name" value="P-loop containing nucleotide triphosphate hydrolases"/>
    <property type="match status" value="1"/>
</dbReference>
<dbReference type="SMART" id="SM00382">
    <property type="entry name" value="AAA"/>
    <property type="match status" value="1"/>
</dbReference>